<dbReference type="GO" id="GO:0000049">
    <property type="term" value="F:tRNA binding"/>
    <property type="evidence" value="ECO:0007669"/>
    <property type="project" value="UniProtKB-UniRule"/>
</dbReference>
<dbReference type="InterPro" id="IPR014721">
    <property type="entry name" value="Ribsml_uS5_D2-typ_fold_subgr"/>
</dbReference>
<dbReference type="NCBIfam" id="TIGR00188">
    <property type="entry name" value="rnpA"/>
    <property type="match status" value="1"/>
</dbReference>
<dbReference type="EC" id="3.1.26.5" evidence="6 7"/>
<name>A0A149QVE1_9PROT</name>
<evidence type="ECO:0000256" key="6">
    <source>
        <dbReference type="HAMAP-Rule" id="MF_00227"/>
    </source>
</evidence>
<keyword evidence="4 6" id="KW-0378">Hydrolase</keyword>
<comment type="subunit">
    <text evidence="6">Consists of a catalytic RNA component (M1 or rnpB) and a protein subunit.</text>
</comment>
<comment type="catalytic activity">
    <reaction evidence="6">
        <text>Endonucleolytic cleavage of RNA, removing 5'-extranucleotides from tRNA precursor.</text>
        <dbReference type="EC" id="3.1.26.5"/>
    </reaction>
</comment>
<evidence type="ECO:0000256" key="4">
    <source>
        <dbReference type="ARBA" id="ARBA00022801"/>
    </source>
</evidence>
<dbReference type="Gene3D" id="3.30.230.10">
    <property type="match status" value="1"/>
</dbReference>
<dbReference type="GO" id="GO:0001682">
    <property type="term" value="P:tRNA 5'-leader removal"/>
    <property type="evidence" value="ECO:0007669"/>
    <property type="project" value="UniProtKB-UniRule"/>
</dbReference>
<comment type="function">
    <text evidence="6">RNaseP catalyzes the removal of the 5'-leader sequence from pre-tRNA to produce the mature 5'-terminus. It can also cleave other RNA substrates such as 4.5S RNA. The protein component plays an auxiliary but essential role in vivo by binding to the 5'-leader sequence and broadening the substrate specificity of the ribozyme.</text>
</comment>
<dbReference type="PANTHER" id="PTHR33992:SF1">
    <property type="entry name" value="RIBONUCLEASE P PROTEIN COMPONENT"/>
    <property type="match status" value="1"/>
</dbReference>
<evidence type="ECO:0000313" key="8">
    <source>
        <dbReference type="EMBL" id="KXV01117.1"/>
    </source>
</evidence>
<dbReference type="Proteomes" id="UP000075573">
    <property type="component" value="Unassembled WGS sequence"/>
</dbReference>
<dbReference type="Pfam" id="PF00825">
    <property type="entry name" value="Ribonuclease_P"/>
    <property type="match status" value="1"/>
</dbReference>
<proteinExistence type="inferred from homology"/>
<gene>
    <name evidence="6" type="primary">rnpA</name>
    <name evidence="8" type="ORF">AD929_08075</name>
</gene>
<dbReference type="PANTHER" id="PTHR33992">
    <property type="entry name" value="RIBONUCLEASE P PROTEIN COMPONENT"/>
    <property type="match status" value="1"/>
</dbReference>
<dbReference type="HAMAP" id="MF_00227">
    <property type="entry name" value="RNase_P"/>
    <property type="match status" value="1"/>
</dbReference>
<comment type="caution">
    <text evidence="8">The sequence shown here is derived from an EMBL/GenBank/DDBJ whole genome shotgun (WGS) entry which is preliminary data.</text>
</comment>
<comment type="similarity">
    <text evidence="6">Belongs to the RnpA family.</text>
</comment>
<evidence type="ECO:0000313" key="9">
    <source>
        <dbReference type="Proteomes" id="UP000075573"/>
    </source>
</evidence>
<keyword evidence="1 6" id="KW-0819">tRNA processing</keyword>
<evidence type="ECO:0000256" key="1">
    <source>
        <dbReference type="ARBA" id="ARBA00022694"/>
    </source>
</evidence>
<dbReference type="PATRIC" id="fig|442.7.peg.1942"/>
<protein>
    <recommendedName>
        <fullName evidence="6 7">Ribonuclease P protein component</fullName>
        <shortName evidence="6">RNase P protein</shortName>
        <shortName evidence="6">RNaseP protein</shortName>
        <ecNumber evidence="6 7">3.1.26.5</ecNumber>
    </recommendedName>
    <alternativeName>
        <fullName evidence="6">Protein C5</fullName>
    </alternativeName>
</protein>
<dbReference type="AlphaFoldDB" id="A0A149QVE1"/>
<dbReference type="SUPFAM" id="SSF54211">
    <property type="entry name" value="Ribosomal protein S5 domain 2-like"/>
    <property type="match status" value="1"/>
</dbReference>
<accession>A0A149QVE1</accession>
<dbReference type="InterPro" id="IPR000100">
    <property type="entry name" value="RNase_P"/>
</dbReference>
<dbReference type="GO" id="GO:0004526">
    <property type="term" value="F:ribonuclease P activity"/>
    <property type="evidence" value="ECO:0007669"/>
    <property type="project" value="UniProtKB-UniRule"/>
</dbReference>
<evidence type="ECO:0000256" key="5">
    <source>
        <dbReference type="ARBA" id="ARBA00022884"/>
    </source>
</evidence>
<keyword evidence="2 6" id="KW-0540">Nuclease</keyword>
<keyword evidence="5 6" id="KW-0694">RNA-binding</keyword>
<organism evidence="8 9">
    <name type="scientific">Gluconobacter potus</name>
    <dbReference type="NCBI Taxonomy" id="2724927"/>
    <lineage>
        <taxon>Bacteria</taxon>
        <taxon>Pseudomonadati</taxon>
        <taxon>Pseudomonadota</taxon>
        <taxon>Alphaproteobacteria</taxon>
        <taxon>Acetobacterales</taxon>
        <taxon>Acetobacteraceae</taxon>
        <taxon>Gluconobacter</taxon>
    </lineage>
</organism>
<sequence>MHTTGHTPRRLKKRPQFLRVAGKGRKVATPGMVVQILPDDTATETRVGFTVTKKVGNSVIRNRTRRRLREALRLVAREDGLPSGDFVLIGRDKTRERDFSLLKDDLRQALRKGLDVNFRESPRGSSTKGRDRAK</sequence>
<dbReference type="GO" id="GO:0042781">
    <property type="term" value="F:3'-tRNA processing endoribonuclease activity"/>
    <property type="evidence" value="ECO:0007669"/>
    <property type="project" value="TreeGrafter"/>
</dbReference>
<dbReference type="EMBL" id="LHZB01000112">
    <property type="protein sequence ID" value="KXV01117.1"/>
    <property type="molecule type" value="Genomic_DNA"/>
</dbReference>
<reference evidence="8 9" key="1">
    <citation type="submission" date="2015-06" db="EMBL/GenBank/DDBJ databases">
        <title>Improved classification and identification of acetic acid bacteria using matrix-assisted laser desorption/ionization time-of-flight mass spectrometry; Gluconobacter nephelii and Gluconobacter uchimurae are later heterotypic synonyms of Gluconobacter japonicus and Gluconobacter oxydans, respectively.</title>
        <authorList>
            <person name="Li L."/>
            <person name="Cleenwerck I."/>
            <person name="De Vuyst L."/>
            <person name="Vandamme P."/>
        </authorList>
    </citation>
    <scope>NUCLEOTIDE SEQUENCE [LARGE SCALE GENOMIC DNA]</scope>
    <source>
        <strain evidence="8 9">LMG 1764</strain>
    </source>
</reference>
<evidence type="ECO:0000256" key="7">
    <source>
        <dbReference type="NCBIfam" id="TIGR00188"/>
    </source>
</evidence>
<evidence type="ECO:0000256" key="2">
    <source>
        <dbReference type="ARBA" id="ARBA00022722"/>
    </source>
</evidence>
<dbReference type="GO" id="GO:0030677">
    <property type="term" value="C:ribonuclease P complex"/>
    <property type="evidence" value="ECO:0007669"/>
    <property type="project" value="TreeGrafter"/>
</dbReference>
<keyword evidence="3 6" id="KW-0255">Endonuclease</keyword>
<dbReference type="InterPro" id="IPR020568">
    <property type="entry name" value="Ribosomal_Su5_D2-typ_SF"/>
</dbReference>
<evidence type="ECO:0000256" key="3">
    <source>
        <dbReference type="ARBA" id="ARBA00022759"/>
    </source>
</evidence>